<dbReference type="STRING" id="105231.A0A1Y1I291"/>
<gene>
    <name evidence="15" type="ORF">KFL_002190040</name>
</gene>
<keyword evidence="10 12" id="KW-0238">DNA-binding</keyword>
<dbReference type="PROSITE" id="PS52040">
    <property type="entry name" value="TOPO_IIA"/>
    <property type="match status" value="1"/>
</dbReference>
<dbReference type="SUPFAM" id="SSF56719">
    <property type="entry name" value="Type II DNA topoisomerase"/>
    <property type="match status" value="1"/>
</dbReference>
<evidence type="ECO:0000256" key="5">
    <source>
        <dbReference type="ARBA" id="ARBA00022723"/>
    </source>
</evidence>
<comment type="cofactor">
    <cofactor evidence="3">
        <name>Mg(2+)</name>
        <dbReference type="ChEBI" id="CHEBI:18420"/>
    </cofactor>
</comment>
<proteinExistence type="inferred from homology"/>
<dbReference type="PRINTS" id="PR01158">
    <property type="entry name" value="TOPISMRASEII"/>
</dbReference>
<comment type="similarity">
    <text evidence="4 13">Belongs to the type II topoisomerase family.</text>
</comment>
<feature type="active site" description="O-(5'-phospho-DNA)-tyrosine intermediate" evidence="12">
    <location>
        <position position="878"/>
    </location>
</feature>
<dbReference type="InterPro" id="IPR020568">
    <property type="entry name" value="Ribosomal_Su5_D2-typ_SF"/>
</dbReference>
<reference evidence="15 16" key="1">
    <citation type="journal article" date="2014" name="Nat. Commun.">
        <title>Klebsormidium flaccidum genome reveals primary factors for plant terrestrial adaptation.</title>
        <authorList>
            <person name="Hori K."/>
            <person name="Maruyama F."/>
            <person name="Fujisawa T."/>
            <person name="Togashi T."/>
            <person name="Yamamoto N."/>
            <person name="Seo M."/>
            <person name="Sato S."/>
            <person name="Yamada T."/>
            <person name="Mori H."/>
            <person name="Tajima N."/>
            <person name="Moriyama T."/>
            <person name="Ikeuchi M."/>
            <person name="Watanabe M."/>
            <person name="Wada H."/>
            <person name="Kobayashi K."/>
            <person name="Saito M."/>
            <person name="Masuda T."/>
            <person name="Sasaki-Sekimoto Y."/>
            <person name="Mashiguchi K."/>
            <person name="Awai K."/>
            <person name="Shimojima M."/>
            <person name="Masuda S."/>
            <person name="Iwai M."/>
            <person name="Nobusawa T."/>
            <person name="Narise T."/>
            <person name="Kondo S."/>
            <person name="Saito H."/>
            <person name="Sato R."/>
            <person name="Murakawa M."/>
            <person name="Ihara Y."/>
            <person name="Oshima-Yamada Y."/>
            <person name="Ohtaka K."/>
            <person name="Satoh M."/>
            <person name="Sonobe K."/>
            <person name="Ishii M."/>
            <person name="Ohtani R."/>
            <person name="Kanamori-Sato M."/>
            <person name="Honoki R."/>
            <person name="Miyazaki D."/>
            <person name="Mochizuki H."/>
            <person name="Umetsu J."/>
            <person name="Higashi K."/>
            <person name="Shibata D."/>
            <person name="Kamiya Y."/>
            <person name="Sato N."/>
            <person name="Nakamura Y."/>
            <person name="Tabata S."/>
            <person name="Ida S."/>
            <person name="Kurokawa K."/>
            <person name="Ohta H."/>
        </authorList>
    </citation>
    <scope>NUCLEOTIDE SEQUENCE [LARGE SCALE GENOMIC DNA]</scope>
    <source>
        <strain evidence="15 16">NIES-2285</strain>
    </source>
</reference>
<dbReference type="PANTHER" id="PTHR10169">
    <property type="entry name" value="DNA TOPOISOMERASE/GYRASE"/>
    <property type="match status" value="1"/>
</dbReference>
<dbReference type="GO" id="GO:0000819">
    <property type="term" value="P:sister chromatid segregation"/>
    <property type="evidence" value="ECO:0000318"/>
    <property type="project" value="GO_Central"/>
</dbReference>
<evidence type="ECO:0000256" key="3">
    <source>
        <dbReference type="ARBA" id="ARBA00001946"/>
    </source>
</evidence>
<comment type="function">
    <text evidence="13">Control of topological states of DNA by transient breakage and subsequent rejoining of DNA strands. Topoisomerase II makes double-strand breaks.</text>
</comment>
<dbReference type="InterPro" id="IPR014721">
    <property type="entry name" value="Ribsml_uS5_D2-typ_fold_subgr"/>
</dbReference>
<dbReference type="InterPro" id="IPR002205">
    <property type="entry name" value="Topo_IIA_dom_A"/>
</dbReference>
<dbReference type="InterPro" id="IPR003594">
    <property type="entry name" value="HATPase_dom"/>
</dbReference>
<dbReference type="Pfam" id="PF00204">
    <property type="entry name" value="DNA_gyraseB"/>
    <property type="match status" value="1"/>
</dbReference>
<evidence type="ECO:0000313" key="16">
    <source>
        <dbReference type="Proteomes" id="UP000054558"/>
    </source>
</evidence>
<dbReference type="Pfam" id="PF02518">
    <property type="entry name" value="HATPase_c"/>
    <property type="match status" value="1"/>
</dbReference>
<dbReference type="InterPro" id="IPR013759">
    <property type="entry name" value="Topo_IIA_B_C"/>
</dbReference>
<dbReference type="EMBL" id="DF237168">
    <property type="protein sequence ID" value="GAQ85050.1"/>
    <property type="molecule type" value="Genomic_DNA"/>
</dbReference>
<dbReference type="OrthoDB" id="544228at2759"/>
<evidence type="ECO:0000256" key="9">
    <source>
        <dbReference type="ARBA" id="ARBA00023029"/>
    </source>
</evidence>
<evidence type="ECO:0000313" key="15">
    <source>
        <dbReference type="EMBL" id="GAQ85050.1"/>
    </source>
</evidence>
<accession>A0A1Y1I291</accession>
<dbReference type="GO" id="GO:0005634">
    <property type="term" value="C:nucleus"/>
    <property type="evidence" value="ECO:0000318"/>
    <property type="project" value="GO_Central"/>
</dbReference>
<evidence type="ECO:0000256" key="4">
    <source>
        <dbReference type="ARBA" id="ARBA00011080"/>
    </source>
</evidence>
<dbReference type="Gene3D" id="1.10.268.10">
    <property type="entry name" value="Topoisomerase, domain 3"/>
    <property type="match status" value="1"/>
</dbReference>
<dbReference type="Proteomes" id="UP000054558">
    <property type="component" value="Unassembled WGS sequence"/>
</dbReference>
<dbReference type="InterPro" id="IPR001241">
    <property type="entry name" value="Topo_IIA"/>
</dbReference>
<evidence type="ECO:0000256" key="1">
    <source>
        <dbReference type="ARBA" id="ARBA00000185"/>
    </source>
</evidence>
<evidence type="ECO:0000256" key="6">
    <source>
        <dbReference type="ARBA" id="ARBA00022741"/>
    </source>
</evidence>
<dbReference type="InterPro" id="IPR031660">
    <property type="entry name" value="TOPRIM_C"/>
</dbReference>
<dbReference type="SMART" id="SM00434">
    <property type="entry name" value="TOP4c"/>
    <property type="match status" value="1"/>
</dbReference>
<dbReference type="AlphaFoldDB" id="A0A1Y1I291"/>
<keyword evidence="11 12" id="KW-0413">Isomerase</keyword>
<dbReference type="GO" id="GO:0003677">
    <property type="term" value="F:DNA binding"/>
    <property type="evidence" value="ECO:0007669"/>
    <property type="project" value="UniProtKB-UniRule"/>
</dbReference>
<keyword evidence="8" id="KW-0460">Magnesium</keyword>
<dbReference type="PANTHER" id="PTHR10169:SF38">
    <property type="entry name" value="DNA TOPOISOMERASE 2"/>
    <property type="match status" value="1"/>
</dbReference>
<comment type="cofactor">
    <cofactor evidence="2">
        <name>Ca(2+)</name>
        <dbReference type="ChEBI" id="CHEBI:29108"/>
    </cofactor>
</comment>
<dbReference type="InterPro" id="IPR013757">
    <property type="entry name" value="Topo_IIA_A_a_sf"/>
</dbReference>
<organism evidence="15 16">
    <name type="scientific">Klebsormidium nitens</name>
    <name type="common">Green alga</name>
    <name type="synonym">Ulothrix nitens</name>
    <dbReference type="NCBI Taxonomy" id="105231"/>
    <lineage>
        <taxon>Eukaryota</taxon>
        <taxon>Viridiplantae</taxon>
        <taxon>Streptophyta</taxon>
        <taxon>Klebsormidiophyceae</taxon>
        <taxon>Klebsormidiales</taxon>
        <taxon>Klebsormidiaceae</taxon>
        <taxon>Klebsormidium</taxon>
    </lineage>
</organism>
<evidence type="ECO:0000256" key="7">
    <source>
        <dbReference type="ARBA" id="ARBA00022840"/>
    </source>
</evidence>
<dbReference type="GO" id="GO:0003918">
    <property type="term" value="F:DNA topoisomerase type II (double strand cut, ATP-hydrolyzing) activity"/>
    <property type="evidence" value="ECO:0000318"/>
    <property type="project" value="GO_Central"/>
</dbReference>
<evidence type="ECO:0000256" key="2">
    <source>
        <dbReference type="ARBA" id="ARBA00001913"/>
    </source>
</evidence>
<dbReference type="Gene3D" id="3.90.199.10">
    <property type="entry name" value="Topoisomerase II, domain 5"/>
    <property type="match status" value="1"/>
</dbReference>
<dbReference type="EC" id="5.6.2.2" evidence="13"/>
<dbReference type="InterPro" id="IPR018522">
    <property type="entry name" value="TopoIIA_CS"/>
</dbReference>
<keyword evidence="16" id="KW-1185">Reference proteome</keyword>
<dbReference type="InterPro" id="IPR013758">
    <property type="entry name" value="Topo_IIA_A/C_ab"/>
</dbReference>
<dbReference type="InterPro" id="IPR036890">
    <property type="entry name" value="HATPase_C_sf"/>
</dbReference>
<sequence length="1211" mass="134603">MPVSSGSSACYTCDPFRSPKIRSSVFRDGAYGRLHFDLRDRDFFIYTPYRHVAHLTDLAPEEAHRVLLEIDRMIGAMTDSFNVQYNKGRWKSHEHAHMKVTIDEPTFRRIKRDHLSACERSLPPPLCGAERMPSWESRAWREHVREPLTRDCWVADAVEGPIVRRSITFNPGLYKIFDEALVNVIDHSKRDDALTYVKVSVDGGRVRIKNDGTPIPVVKHHQMTELYVPVVVFGVLLSGNNFDDSRERYTGGRNGLGVKLANVLSKRFEIEVVDAERRLKLTHAWRAGMDTKAADTKVKRLADSSKERSSVTVTFVPDFEYFGEAGETFSEDTVALFRRRVMDAAGCTPRPSISFDGKTIKVKRFADYVRLYVSSVAFVEHVAGPWRLAVCRAPEGFGYSHVSSVNGVSTALGGTHVDAACTALMRAMTPVLKGSERCVPALRAALFLMVHVDVANPSFSSQSKDACNTPASRLPRLDLPPELAKRVADRLKLRDVVADAERASDKRLLASTNGFKSGASTLKIPKLDDAPRAGTRDSHRCTLLLTEGDSAKSFAVAGVGALERKEREYWGVFPLKGKLLNVSEASAKQLAANAEVTRIQKILGLKHGAAYDSLRQLRYGKLVVLADADSDGFHILGLIIHLVETFWPNLIDLGFVCSMRTPIIRALPTAGKGSCLEFFSERAFEEWLDDEKKRRFKIRYYKGLGTHTAAEAKAVFARMDLVRYTRDAEGHRSMELAFSGARSDERKGWIVAATETPPRELTGPQMSLTEFVNNDLVRYGLAASERSLPSVWDGLKPSQRKIMFTLLESPAADEIKVAQLAAKVALRTVYKHGETSLANAIVNLAQDFVGAGNVNLLQPIGCFGTRLLGGKDAASPRYIFTKPSAAAPLIFRREDAPLLRPLTEEGASIEYEHLAPVLPMLLVNGCNGIAWGFSTNIHPREPAAVLANLRLLLERGSGATLAPMPPFWRRFRGTVEGAGAGGRWVVRGTFARLRENALRVTELPVGTWTESYKTAADGIEGVARVHTSSTEEDVCIDLVFESEDALSALLEGDPERTLRLRRSVDDDNMYAFDARGVIRKYASVEKMLREFFDARLELYGARKARSLADLQEELRAKRDQRAFVDAVVSGRIAVWRRPAEDVVEDILKVASGAGRTEARDMLKMQLASMTAEKLLEMTHKIDALETQISSLTEKTPQQLWHADLDALEKYL</sequence>
<dbReference type="Gene3D" id="3.30.565.10">
    <property type="entry name" value="Histidine kinase-like ATPase, C-terminal domain"/>
    <property type="match status" value="1"/>
</dbReference>
<dbReference type="PROSITE" id="PS00177">
    <property type="entry name" value="TOPOISOMERASE_II"/>
    <property type="match status" value="1"/>
</dbReference>
<dbReference type="GO" id="GO:0000712">
    <property type="term" value="P:resolution of meiotic recombination intermediates"/>
    <property type="evidence" value="ECO:0000318"/>
    <property type="project" value="GO_Central"/>
</dbReference>
<evidence type="ECO:0000256" key="12">
    <source>
        <dbReference type="PROSITE-ProRule" id="PRU01384"/>
    </source>
</evidence>
<dbReference type="SMART" id="SM00433">
    <property type="entry name" value="TOP2c"/>
    <property type="match status" value="1"/>
</dbReference>
<keyword evidence="9 12" id="KW-0799">Topoisomerase</keyword>
<dbReference type="GO" id="GO:0005524">
    <property type="term" value="F:ATP binding"/>
    <property type="evidence" value="ECO:0007669"/>
    <property type="project" value="UniProtKB-UniRule"/>
</dbReference>
<dbReference type="InterPro" id="IPR001154">
    <property type="entry name" value="TopoII_euk"/>
</dbReference>
<dbReference type="Gene3D" id="3.30.1360.40">
    <property type="match status" value="1"/>
</dbReference>
<dbReference type="Gene3D" id="3.40.50.670">
    <property type="match status" value="1"/>
</dbReference>
<dbReference type="FunFam" id="3.40.50.670:FF:000001">
    <property type="entry name" value="DNA topoisomerase 2"/>
    <property type="match status" value="1"/>
</dbReference>
<dbReference type="SUPFAM" id="SSF54211">
    <property type="entry name" value="Ribosomal protein S5 domain 2-like"/>
    <property type="match status" value="1"/>
</dbReference>
<dbReference type="InterPro" id="IPR013760">
    <property type="entry name" value="Topo_IIA-like_dom_sf"/>
</dbReference>
<dbReference type="InterPro" id="IPR050634">
    <property type="entry name" value="DNA_Topoisomerase_II"/>
</dbReference>
<feature type="domain" description="Topo IIA-type catalytic" evidence="14">
    <location>
        <begin position="788"/>
        <end position="1204"/>
    </location>
</feature>
<evidence type="ECO:0000259" key="14">
    <source>
        <dbReference type="PROSITE" id="PS52040"/>
    </source>
</evidence>
<dbReference type="Pfam" id="PF00521">
    <property type="entry name" value="DNA_topoisoIV"/>
    <property type="match status" value="1"/>
</dbReference>
<keyword evidence="7 13" id="KW-0067">ATP-binding</keyword>
<protein>
    <recommendedName>
        <fullName evidence="13">DNA topoisomerase 2</fullName>
        <ecNumber evidence="13">5.6.2.2</ecNumber>
    </recommendedName>
</protein>
<keyword evidence="5" id="KW-0479">Metal-binding</keyword>
<dbReference type="Gene3D" id="3.30.1490.30">
    <property type="match status" value="1"/>
</dbReference>
<comment type="catalytic activity">
    <reaction evidence="1 12 13">
        <text>ATP-dependent breakage, passage and rejoining of double-stranded DNA.</text>
        <dbReference type="EC" id="5.6.2.2"/>
    </reaction>
</comment>
<evidence type="ECO:0000256" key="11">
    <source>
        <dbReference type="ARBA" id="ARBA00023235"/>
    </source>
</evidence>
<dbReference type="OMA" id="AFESLWP"/>
<name>A0A1Y1I291_KLENI</name>
<comment type="subunit">
    <text evidence="13">Homodimer.</text>
</comment>
<evidence type="ECO:0000256" key="10">
    <source>
        <dbReference type="ARBA" id="ARBA00023125"/>
    </source>
</evidence>
<dbReference type="Pfam" id="PF16898">
    <property type="entry name" value="TOPRIM_C"/>
    <property type="match status" value="1"/>
</dbReference>
<dbReference type="GO" id="GO:0046872">
    <property type="term" value="F:metal ion binding"/>
    <property type="evidence" value="ECO:0007669"/>
    <property type="project" value="UniProtKB-KW"/>
</dbReference>
<dbReference type="GO" id="GO:0006265">
    <property type="term" value="P:DNA topological change"/>
    <property type="evidence" value="ECO:0007669"/>
    <property type="project" value="UniProtKB-UniRule"/>
</dbReference>
<dbReference type="PRINTS" id="PR00418">
    <property type="entry name" value="TPI2FAMILY"/>
</dbReference>
<evidence type="ECO:0000256" key="8">
    <source>
        <dbReference type="ARBA" id="ARBA00022842"/>
    </source>
</evidence>
<evidence type="ECO:0000256" key="13">
    <source>
        <dbReference type="RuleBase" id="RU362094"/>
    </source>
</evidence>
<keyword evidence="6 13" id="KW-0547">Nucleotide-binding</keyword>
<dbReference type="Gene3D" id="3.30.230.10">
    <property type="match status" value="1"/>
</dbReference>
<dbReference type="InterPro" id="IPR013506">
    <property type="entry name" value="Topo_IIA_bsu_dom2"/>
</dbReference>
<dbReference type="SUPFAM" id="SSF55874">
    <property type="entry name" value="ATPase domain of HSP90 chaperone/DNA topoisomerase II/histidine kinase"/>
    <property type="match status" value="1"/>
</dbReference>